<keyword evidence="5 10" id="KW-0552">Olfaction</keyword>
<keyword evidence="8 10" id="KW-0675">Receptor</keyword>
<dbReference type="InterPro" id="IPR004117">
    <property type="entry name" value="7tm6_olfct_rcpt"/>
</dbReference>
<evidence type="ECO:0000256" key="7">
    <source>
        <dbReference type="ARBA" id="ARBA00023136"/>
    </source>
</evidence>
<feature type="transmembrane region" description="Helical" evidence="10">
    <location>
        <begin position="257"/>
        <end position="275"/>
    </location>
</feature>
<dbReference type="GO" id="GO:0005886">
    <property type="term" value="C:plasma membrane"/>
    <property type="evidence" value="ECO:0007669"/>
    <property type="project" value="UniProtKB-SubCell"/>
</dbReference>
<dbReference type="AlphaFoldDB" id="A0A7G3AJ66"/>
<keyword evidence="3 10" id="KW-0716">Sensory transduction</keyword>
<organism evidence="11">
    <name type="scientific">Lutzomyia longipalpis</name>
    <name type="common">Sand fly</name>
    <dbReference type="NCBI Taxonomy" id="7200"/>
    <lineage>
        <taxon>Eukaryota</taxon>
        <taxon>Metazoa</taxon>
        <taxon>Ecdysozoa</taxon>
        <taxon>Arthropoda</taxon>
        <taxon>Hexapoda</taxon>
        <taxon>Insecta</taxon>
        <taxon>Pterygota</taxon>
        <taxon>Neoptera</taxon>
        <taxon>Endopterygota</taxon>
        <taxon>Diptera</taxon>
        <taxon>Nematocera</taxon>
        <taxon>Psychodoidea</taxon>
        <taxon>Psychodidae</taxon>
        <taxon>Lutzomyia</taxon>
        <taxon>Lutzomyia</taxon>
    </lineage>
</organism>
<feature type="transmembrane region" description="Helical" evidence="10">
    <location>
        <begin position="183"/>
        <end position="208"/>
    </location>
</feature>
<dbReference type="EMBL" id="GITU01003947">
    <property type="protein sequence ID" value="MBC1172650.1"/>
    <property type="molecule type" value="Transcribed_RNA"/>
</dbReference>
<accession>A0A7G3AJ66</accession>
<keyword evidence="6 10" id="KW-1133">Transmembrane helix</keyword>
<name>A0A7G3AJ66_LUTLO</name>
<evidence type="ECO:0000313" key="11">
    <source>
        <dbReference type="EMBL" id="MBC1172650.1"/>
    </source>
</evidence>
<comment type="similarity">
    <text evidence="10">Belongs to the insect chemoreceptor superfamily. Heteromeric odorant receptor channel (TC 1.A.69) family.</text>
</comment>
<evidence type="ECO:0000256" key="8">
    <source>
        <dbReference type="ARBA" id="ARBA00023170"/>
    </source>
</evidence>
<comment type="caution">
    <text evidence="10">Lacks conserved residue(s) required for the propagation of feature annotation.</text>
</comment>
<sequence length="361" mass="42575">MTSYLEEFVKVKPLMDYLIALSTLEVISGSTKNRLKILFLTISLVFYWYSICIHVKNSIGLQININFMWTFLLWIMFNDYVVIMILNVFKKNKFHQLMQNIQKMFEEEEEDEELADISKNNLNFSMKVFFFVNRWEKRLACSVVIIGSTYFRFNQDYGLIMDFPYIHSNNVLWRESQYILQSIYFGLMTYTILTVNMGIIFLGLQVIAQLNILNDYIKVTNEKIKTDPNFFRKIIIRHCSVIENVNLLSEIISKTSFLQLFASCVVFLFGFSFIMKSFSTFVNYSMLLAGVMLSLHICIIGEFIRYKTDELSETLYLTNWHELTLKDKKTFLIILGMAQREYGLKAAGMYDVNLYTFVQVR</sequence>
<evidence type="ECO:0000256" key="2">
    <source>
        <dbReference type="ARBA" id="ARBA00022475"/>
    </source>
</evidence>
<feature type="transmembrane region" description="Helical" evidence="10">
    <location>
        <begin position="281"/>
        <end position="304"/>
    </location>
</feature>
<keyword evidence="2" id="KW-1003">Cell membrane</keyword>
<keyword evidence="7 10" id="KW-0472">Membrane</keyword>
<proteinExistence type="inferred from homology"/>
<reference evidence="11" key="1">
    <citation type="journal article" date="2020" name="BMC">
        <title>Leishmania infection induces a limited differential gene expression in the sand fly midgut.</title>
        <authorList>
            <person name="Coutinho-Abreu I.V."/>
            <person name="Serafim T.D."/>
            <person name="Meneses C."/>
            <person name="Kamhawi S."/>
            <person name="Oliveira F."/>
            <person name="Valenzuela J.G."/>
        </authorList>
    </citation>
    <scope>NUCLEOTIDE SEQUENCE</scope>
    <source>
        <strain evidence="11">Jacobina</strain>
        <tissue evidence="11">Midgut</tissue>
    </source>
</reference>
<comment type="subcellular location">
    <subcellularLocation>
        <location evidence="1 10">Cell membrane</location>
        <topology evidence="1 10">Multi-pass membrane protein</topology>
    </subcellularLocation>
</comment>
<dbReference type="PANTHER" id="PTHR21137:SF35">
    <property type="entry name" value="ODORANT RECEPTOR 19A-RELATED"/>
    <property type="match status" value="1"/>
</dbReference>
<evidence type="ECO:0000256" key="1">
    <source>
        <dbReference type="ARBA" id="ARBA00004651"/>
    </source>
</evidence>
<keyword evidence="4 10" id="KW-0812">Transmembrane</keyword>
<feature type="transmembrane region" description="Helical" evidence="10">
    <location>
        <begin position="68"/>
        <end position="89"/>
    </location>
</feature>
<evidence type="ECO:0000256" key="3">
    <source>
        <dbReference type="ARBA" id="ARBA00022606"/>
    </source>
</evidence>
<keyword evidence="9 10" id="KW-0807">Transducer</keyword>
<dbReference type="Pfam" id="PF02949">
    <property type="entry name" value="7tm_6"/>
    <property type="match status" value="1"/>
</dbReference>
<dbReference type="PANTHER" id="PTHR21137">
    <property type="entry name" value="ODORANT RECEPTOR"/>
    <property type="match status" value="1"/>
</dbReference>
<protein>
    <recommendedName>
        <fullName evidence="10">Odorant receptor</fullName>
    </recommendedName>
</protein>
<evidence type="ECO:0000256" key="5">
    <source>
        <dbReference type="ARBA" id="ARBA00022725"/>
    </source>
</evidence>
<dbReference type="GO" id="GO:0004984">
    <property type="term" value="F:olfactory receptor activity"/>
    <property type="evidence" value="ECO:0007669"/>
    <property type="project" value="InterPro"/>
</dbReference>
<feature type="transmembrane region" description="Helical" evidence="10">
    <location>
        <begin position="37"/>
        <end position="56"/>
    </location>
</feature>
<evidence type="ECO:0000256" key="4">
    <source>
        <dbReference type="ARBA" id="ARBA00022692"/>
    </source>
</evidence>
<evidence type="ECO:0000256" key="10">
    <source>
        <dbReference type="RuleBase" id="RU351113"/>
    </source>
</evidence>
<dbReference type="GO" id="GO:0005549">
    <property type="term" value="F:odorant binding"/>
    <property type="evidence" value="ECO:0007669"/>
    <property type="project" value="InterPro"/>
</dbReference>
<evidence type="ECO:0000256" key="6">
    <source>
        <dbReference type="ARBA" id="ARBA00022989"/>
    </source>
</evidence>
<evidence type="ECO:0000256" key="9">
    <source>
        <dbReference type="ARBA" id="ARBA00023224"/>
    </source>
</evidence>
<dbReference type="GO" id="GO:0007165">
    <property type="term" value="P:signal transduction"/>
    <property type="evidence" value="ECO:0007669"/>
    <property type="project" value="UniProtKB-KW"/>
</dbReference>